<accession>A0A151X2Z0</accession>
<evidence type="ECO:0000256" key="1">
    <source>
        <dbReference type="SAM" id="Phobius"/>
    </source>
</evidence>
<organism evidence="2 3">
    <name type="scientific">Mycetomoellerius zeteki</name>
    <dbReference type="NCBI Taxonomy" id="64791"/>
    <lineage>
        <taxon>Eukaryota</taxon>
        <taxon>Metazoa</taxon>
        <taxon>Ecdysozoa</taxon>
        <taxon>Arthropoda</taxon>
        <taxon>Hexapoda</taxon>
        <taxon>Insecta</taxon>
        <taxon>Pterygota</taxon>
        <taxon>Neoptera</taxon>
        <taxon>Endopterygota</taxon>
        <taxon>Hymenoptera</taxon>
        <taxon>Apocrita</taxon>
        <taxon>Aculeata</taxon>
        <taxon>Formicoidea</taxon>
        <taxon>Formicidae</taxon>
        <taxon>Myrmicinae</taxon>
        <taxon>Mycetomoellerius</taxon>
    </lineage>
</organism>
<name>A0A151X2Z0_9HYME</name>
<dbReference type="EMBL" id="KQ982566">
    <property type="protein sequence ID" value="KYQ54791.1"/>
    <property type="molecule type" value="Genomic_DNA"/>
</dbReference>
<keyword evidence="1" id="KW-1133">Transmembrane helix</keyword>
<reference evidence="2 3" key="1">
    <citation type="submission" date="2015-09" db="EMBL/GenBank/DDBJ databases">
        <title>Trachymyrmex zeteki WGS genome.</title>
        <authorList>
            <person name="Nygaard S."/>
            <person name="Hu H."/>
            <person name="Boomsma J."/>
            <person name="Zhang G."/>
        </authorList>
    </citation>
    <scope>NUCLEOTIDE SEQUENCE [LARGE SCALE GENOMIC DNA]</scope>
    <source>
        <strain evidence="2">Tzet28-1</strain>
        <tissue evidence="2">Whole body</tissue>
    </source>
</reference>
<dbReference type="Proteomes" id="UP000075809">
    <property type="component" value="Unassembled WGS sequence"/>
</dbReference>
<sequence>MHYLVYSYPRYVHILSALIWASIIGYVGSRFHKVNDRLNILYSDLFENNADYRRQNKYLLVNQRITGAQNHKRHIWIIM</sequence>
<evidence type="ECO:0000313" key="2">
    <source>
        <dbReference type="EMBL" id="KYQ54791.1"/>
    </source>
</evidence>
<keyword evidence="1" id="KW-0472">Membrane</keyword>
<gene>
    <name evidence="2" type="ORF">ALC60_06393</name>
</gene>
<protein>
    <submittedName>
        <fullName evidence="2">Uncharacterized protein</fullName>
    </submittedName>
</protein>
<evidence type="ECO:0000313" key="3">
    <source>
        <dbReference type="Proteomes" id="UP000075809"/>
    </source>
</evidence>
<keyword evidence="3" id="KW-1185">Reference proteome</keyword>
<proteinExistence type="predicted"/>
<keyword evidence="1" id="KW-0812">Transmembrane</keyword>
<feature type="transmembrane region" description="Helical" evidence="1">
    <location>
        <begin position="12"/>
        <end position="29"/>
    </location>
</feature>
<dbReference type="AlphaFoldDB" id="A0A151X2Z0"/>